<dbReference type="PANTHER" id="PTHR33308:SF9">
    <property type="entry name" value="PEPTIDOGLYCAN HYDROLASE FLGJ"/>
    <property type="match status" value="1"/>
</dbReference>
<comment type="similarity">
    <text evidence="4">In the C-terminal section; belongs to the glycosyl hydrolase 73 family.</text>
</comment>
<evidence type="ECO:0000256" key="11">
    <source>
        <dbReference type="ARBA" id="ARBA00030835"/>
    </source>
</evidence>
<keyword evidence="13" id="KW-0966">Cell projection</keyword>
<dbReference type="GO" id="GO:0071973">
    <property type="term" value="P:bacterial-type flagellum-dependent cell motility"/>
    <property type="evidence" value="ECO:0007669"/>
    <property type="project" value="TreeGrafter"/>
</dbReference>
<protein>
    <recommendedName>
        <fullName evidence="5">Peptidoglycan hydrolase FlgJ</fullName>
    </recommendedName>
    <alternativeName>
        <fullName evidence="11">Muramidase FlgJ</fullName>
    </alternativeName>
</protein>
<evidence type="ECO:0000256" key="8">
    <source>
        <dbReference type="ARBA" id="ARBA00022801"/>
    </source>
</evidence>
<evidence type="ECO:0000259" key="12">
    <source>
        <dbReference type="SMART" id="SM00047"/>
    </source>
</evidence>
<dbReference type="EMBL" id="JACHXZ010000002">
    <property type="protein sequence ID" value="MBB3168442.1"/>
    <property type="molecule type" value="Genomic_DNA"/>
</dbReference>
<comment type="subcellular location">
    <subcellularLocation>
        <location evidence="2">Periplasm</location>
    </subcellularLocation>
</comment>
<dbReference type="NCBIfam" id="TIGR02541">
    <property type="entry name" value="flagell_FlgJ"/>
    <property type="match status" value="1"/>
</dbReference>
<keyword evidence="13" id="KW-0969">Cilium</keyword>
<evidence type="ECO:0000256" key="2">
    <source>
        <dbReference type="ARBA" id="ARBA00004418"/>
    </source>
</evidence>
<evidence type="ECO:0000256" key="5">
    <source>
        <dbReference type="ARBA" id="ARBA00013433"/>
    </source>
</evidence>
<dbReference type="InterPro" id="IPR019301">
    <property type="entry name" value="Flagellar_prot_FlgJ_N"/>
</dbReference>
<dbReference type="PANTHER" id="PTHR33308">
    <property type="entry name" value="PEPTIDOGLYCAN HYDROLASE FLGJ"/>
    <property type="match status" value="1"/>
</dbReference>
<dbReference type="Pfam" id="PF10135">
    <property type="entry name" value="Rod-binding"/>
    <property type="match status" value="1"/>
</dbReference>
<evidence type="ECO:0000256" key="6">
    <source>
        <dbReference type="ARBA" id="ARBA00022764"/>
    </source>
</evidence>
<dbReference type="RefSeq" id="WP_183909922.1">
    <property type="nucleotide sequence ID" value="NZ_JACHXZ010000002.1"/>
</dbReference>
<comment type="caution">
    <text evidence="13">The sequence shown here is derived from an EMBL/GenBank/DDBJ whole genome shotgun (WGS) entry which is preliminary data.</text>
</comment>
<dbReference type="AlphaFoldDB" id="A0A839UKS3"/>
<dbReference type="Gene3D" id="1.10.530.10">
    <property type="match status" value="1"/>
</dbReference>
<evidence type="ECO:0000256" key="7">
    <source>
        <dbReference type="ARBA" id="ARBA00022795"/>
    </source>
</evidence>
<proteinExistence type="inferred from homology"/>
<evidence type="ECO:0000313" key="14">
    <source>
        <dbReference type="Proteomes" id="UP000559987"/>
    </source>
</evidence>
<dbReference type="InterPro" id="IPR051056">
    <property type="entry name" value="Glycosyl_Hydrolase_73"/>
</dbReference>
<evidence type="ECO:0000313" key="13">
    <source>
        <dbReference type="EMBL" id="MBB3168442.1"/>
    </source>
</evidence>
<keyword evidence="13" id="KW-0282">Flagellum</keyword>
<dbReference type="Pfam" id="PF01832">
    <property type="entry name" value="Glucosaminidase"/>
    <property type="match status" value="1"/>
</dbReference>
<dbReference type="InterPro" id="IPR002901">
    <property type="entry name" value="MGlyc_endo_b_GlcNAc-like_dom"/>
</dbReference>
<name>A0A839UKS3_9GAMM</name>
<gene>
    <name evidence="13" type="ORF">FHS30_001626</name>
</gene>
<dbReference type="SMART" id="SM00047">
    <property type="entry name" value="LYZ2"/>
    <property type="match status" value="1"/>
</dbReference>
<dbReference type="GO" id="GO:0016798">
    <property type="term" value="F:hydrolase activity, acting on glycosyl bonds"/>
    <property type="evidence" value="ECO:0007669"/>
    <property type="project" value="UniProtKB-KW"/>
</dbReference>
<keyword evidence="6" id="KW-0574">Periplasm</keyword>
<dbReference type="InterPro" id="IPR013377">
    <property type="entry name" value="FlgJ"/>
</dbReference>
<dbReference type="GO" id="GO:0044780">
    <property type="term" value="P:bacterial-type flagellum assembly"/>
    <property type="evidence" value="ECO:0007669"/>
    <property type="project" value="InterPro"/>
</dbReference>
<keyword evidence="10" id="KW-0961">Cell wall biogenesis/degradation</keyword>
<comment type="similarity">
    <text evidence="3">In the N-terminal section; belongs to the FlgJ family.</text>
</comment>
<evidence type="ECO:0000256" key="4">
    <source>
        <dbReference type="ARBA" id="ARBA00007974"/>
    </source>
</evidence>
<dbReference type="PRINTS" id="PR01002">
    <property type="entry name" value="FLGFLGJ"/>
</dbReference>
<evidence type="ECO:0000256" key="9">
    <source>
        <dbReference type="ARBA" id="ARBA00023295"/>
    </source>
</evidence>
<keyword evidence="7" id="KW-1005">Bacterial flagellum biogenesis</keyword>
<dbReference type="Gene3D" id="2.10.70.40">
    <property type="entry name" value="peptidoglycan hydrolase"/>
    <property type="match status" value="1"/>
</dbReference>
<evidence type="ECO:0000256" key="10">
    <source>
        <dbReference type="ARBA" id="ARBA00023316"/>
    </source>
</evidence>
<reference evidence="13 14" key="1">
    <citation type="submission" date="2020-08" db="EMBL/GenBank/DDBJ databases">
        <title>Genomic Encyclopedia of Type Strains, Phase III (KMG-III): the genomes of soil and plant-associated and newly described type strains.</title>
        <authorList>
            <person name="Whitman W."/>
        </authorList>
    </citation>
    <scope>NUCLEOTIDE SEQUENCE [LARGE SCALE GENOMIC DNA]</scope>
    <source>
        <strain evidence="13 14">CECT 8571</strain>
    </source>
</reference>
<feature type="domain" description="Mannosyl-glycoprotein endo-beta-N-acetylglucosamidase-like" evidence="12">
    <location>
        <begin position="151"/>
        <end position="315"/>
    </location>
</feature>
<accession>A0A839UKS3</accession>
<dbReference type="GO" id="GO:0004040">
    <property type="term" value="F:amidase activity"/>
    <property type="evidence" value="ECO:0007669"/>
    <property type="project" value="InterPro"/>
</dbReference>
<dbReference type="GO" id="GO:0042597">
    <property type="term" value="C:periplasmic space"/>
    <property type="evidence" value="ECO:0007669"/>
    <property type="project" value="UniProtKB-SubCell"/>
</dbReference>
<comment type="function">
    <text evidence="1">Flagellum-specific muramidase which hydrolyzes the peptidoglycan layer to assemble the rod structure in the periplasmic space.</text>
</comment>
<dbReference type="GO" id="GO:0071555">
    <property type="term" value="P:cell wall organization"/>
    <property type="evidence" value="ECO:0007669"/>
    <property type="project" value="UniProtKB-KW"/>
</dbReference>
<sequence length="316" mass="34796">METLPPRQAVLDNYTDLNSLDSVKKMGREGDEQSLREVARQFEAMFVQQLLKTMRATEDVFADGNYTQSSEMKFHRDLLDQQMSLSMTHGKGMGLAEALFEQMRTQYGKLLPQGAAGTAAEPAMEKRSMTSIEASPLDAVQPANEMQRSSEIANNPESKIRQFVEGVFDAANAAAKALGVAVDGVIAQAALETGWGEHILTDSQGDVSNNLFNIKADARWAGPTVTKEVLEYSDGRPVQMFSDFRKYASLGEAFEDFTQFLQSSSRYQSALNSESVKEYANALQAGGYATDPKYAHKIVQIAESPLLKKILAQKLL</sequence>
<keyword evidence="14" id="KW-1185">Reference proteome</keyword>
<evidence type="ECO:0000256" key="1">
    <source>
        <dbReference type="ARBA" id="ARBA00002954"/>
    </source>
</evidence>
<evidence type="ECO:0000256" key="3">
    <source>
        <dbReference type="ARBA" id="ARBA00006880"/>
    </source>
</evidence>
<keyword evidence="8" id="KW-0378">Hydrolase</keyword>
<keyword evidence="9" id="KW-0326">Glycosidase</keyword>
<dbReference type="Proteomes" id="UP000559987">
    <property type="component" value="Unassembled WGS sequence"/>
</dbReference>
<organism evidence="13 14">
    <name type="scientific">Simiduia aestuariiviva</name>
    <dbReference type="NCBI Taxonomy" id="1510459"/>
    <lineage>
        <taxon>Bacteria</taxon>
        <taxon>Pseudomonadati</taxon>
        <taxon>Pseudomonadota</taxon>
        <taxon>Gammaproteobacteria</taxon>
        <taxon>Cellvibrionales</taxon>
        <taxon>Cellvibrionaceae</taxon>
        <taxon>Simiduia</taxon>
    </lineage>
</organism>